<keyword evidence="3 8" id="KW-0813">Transport</keyword>
<dbReference type="Gene3D" id="1.10.3720.10">
    <property type="entry name" value="MetI-like"/>
    <property type="match status" value="1"/>
</dbReference>
<feature type="transmembrane region" description="Helical" evidence="8">
    <location>
        <begin position="12"/>
        <end position="34"/>
    </location>
</feature>
<comment type="subcellular location">
    <subcellularLocation>
        <location evidence="1 8">Cell membrane</location>
        <topology evidence="1 8">Multi-pass membrane protein</topology>
    </subcellularLocation>
</comment>
<keyword evidence="7 8" id="KW-0472">Membrane</keyword>
<evidence type="ECO:0000256" key="2">
    <source>
        <dbReference type="ARBA" id="ARBA00007069"/>
    </source>
</evidence>
<evidence type="ECO:0000256" key="1">
    <source>
        <dbReference type="ARBA" id="ARBA00004651"/>
    </source>
</evidence>
<dbReference type="PANTHER" id="PTHR43848">
    <property type="entry name" value="PUTRESCINE TRANSPORT SYSTEM PERMEASE PROTEIN POTI"/>
    <property type="match status" value="1"/>
</dbReference>
<evidence type="ECO:0000256" key="7">
    <source>
        <dbReference type="ARBA" id="ARBA00023136"/>
    </source>
</evidence>
<dbReference type="InterPro" id="IPR035906">
    <property type="entry name" value="MetI-like_sf"/>
</dbReference>
<dbReference type="SUPFAM" id="SSF161098">
    <property type="entry name" value="MetI-like"/>
    <property type="match status" value="1"/>
</dbReference>
<evidence type="ECO:0000256" key="4">
    <source>
        <dbReference type="ARBA" id="ARBA00022475"/>
    </source>
</evidence>
<organism evidence="10 11">
    <name type="scientific">Ureaplasma parvum serovar 3 (strain ATCC 27815 / 27 / NCTC 11736)</name>
    <dbReference type="NCBI Taxonomy" id="505682"/>
    <lineage>
        <taxon>Bacteria</taxon>
        <taxon>Bacillati</taxon>
        <taxon>Mycoplasmatota</taxon>
        <taxon>Mycoplasmoidales</taxon>
        <taxon>Mycoplasmoidaceae</taxon>
        <taxon>Ureaplasma</taxon>
    </lineage>
</organism>
<evidence type="ECO:0000256" key="3">
    <source>
        <dbReference type="ARBA" id="ARBA00022448"/>
    </source>
</evidence>
<feature type="transmembrane region" description="Helical" evidence="8">
    <location>
        <begin position="184"/>
        <end position="208"/>
    </location>
</feature>
<dbReference type="GO" id="GO:0055085">
    <property type="term" value="P:transmembrane transport"/>
    <property type="evidence" value="ECO:0007669"/>
    <property type="project" value="InterPro"/>
</dbReference>
<keyword evidence="6 8" id="KW-1133">Transmembrane helix</keyword>
<dbReference type="InterPro" id="IPR000515">
    <property type="entry name" value="MetI-like"/>
</dbReference>
<feature type="transmembrane region" description="Helical" evidence="8">
    <location>
        <begin position="237"/>
        <end position="257"/>
    </location>
</feature>
<keyword evidence="5 8" id="KW-0812">Transmembrane</keyword>
<evidence type="ECO:0000256" key="5">
    <source>
        <dbReference type="ARBA" id="ARBA00022692"/>
    </source>
</evidence>
<dbReference type="Pfam" id="PF00528">
    <property type="entry name" value="BPD_transp_1"/>
    <property type="match status" value="1"/>
</dbReference>
<gene>
    <name evidence="10" type="ordered locus">UPA3_0112</name>
</gene>
<feature type="transmembrane region" description="Helical" evidence="8">
    <location>
        <begin position="116"/>
        <end position="137"/>
    </location>
</feature>
<dbReference type="PANTHER" id="PTHR43848:SF2">
    <property type="entry name" value="PUTRESCINE TRANSPORT SYSTEM PERMEASE PROTEIN POTI"/>
    <property type="match status" value="1"/>
</dbReference>
<dbReference type="KEGG" id="upa:UPA3_0112"/>
<name>A0A2C9DY79_UREP2</name>
<dbReference type="PROSITE" id="PS50928">
    <property type="entry name" value="ABC_TM1"/>
    <property type="match status" value="1"/>
</dbReference>
<evidence type="ECO:0000313" key="11">
    <source>
        <dbReference type="Proteomes" id="UP000002162"/>
    </source>
</evidence>
<reference evidence="10 11" key="1">
    <citation type="submission" date="2008-02" db="EMBL/GenBank/DDBJ databases">
        <title>Genome sequence of Ureaplasma parvum serovar 3.</title>
        <authorList>
            <person name="Methe B.A."/>
            <person name="Glass J."/>
            <person name="Waites K."/>
            <person name="Shrivastava S."/>
        </authorList>
    </citation>
    <scope>NUCLEOTIDE SEQUENCE [LARGE SCALE GENOMIC DNA]</scope>
    <source>
        <strain evidence="11">ATCC 27815 / 27 / NCTC 11736</strain>
    </source>
</reference>
<comment type="similarity">
    <text evidence="2">Belongs to the binding-protein-dependent transport system permease family. CysTW subfamily.</text>
</comment>
<sequence length="284" mass="31784">MKQINWLSWLRNFYIWIILAIIYIPLIIIVLLSFTTPSIKGNITSAFNWNDGSNYLTLTTNQFTDALINTIIISVIAVPISTIIATITCFGVWHAKIFYKKLMTASSQTNIMIPDVISGISLSLLFAATFIPIGFSFGFGTIILAHISSCTPYAIMIIYPRMLKMKKNLILASYDLGYTKIATFFRIILPYLLPSIISATIIVFAMSFDDFIITKLVGGKVNTIGTEMYSMAKGIKAWAVCFGALMVLLTILIAALISANKIIKLKLINKQTNKRKLKIWNRQV</sequence>
<evidence type="ECO:0000256" key="8">
    <source>
        <dbReference type="RuleBase" id="RU363032"/>
    </source>
</evidence>
<dbReference type="AlphaFoldDB" id="A0A2C9DY79"/>
<evidence type="ECO:0000256" key="6">
    <source>
        <dbReference type="ARBA" id="ARBA00022989"/>
    </source>
</evidence>
<feature type="transmembrane region" description="Helical" evidence="8">
    <location>
        <begin position="143"/>
        <end position="163"/>
    </location>
</feature>
<dbReference type="EMBL" id="CP000942">
    <property type="protein sequence ID" value="ACA32845.1"/>
    <property type="molecule type" value="Genomic_DNA"/>
</dbReference>
<dbReference type="RefSeq" id="WP_006688519.1">
    <property type="nucleotide sequence ID" value="NC_010503.1"/>
</dbReference>
<dbReference type="CDD" id="cd06261">
    <property type="entry name" value="TM_PBP2"/>
    <property type="match status" value="1"/>
</dbReference>
<dbReference type="HOGENOM" id="CLU_016047_3_0_14"/>
<evidence type="ECO:0000313" key="10">
    <source>
        <dbReference type="EMBL" id="ACA32845.1"/>
    </source>
</evidence>
<evidence type="ECO:0000259" key="9">
    <source>
        <dbReference type="PROSITE" id="PS50928"/>
    </source>
</evidence>
<dbReference type="Proteomes" id="UP000002162">
    <property type="component" value="Chromosome"/>
</dbReference>
<dbReference type="GeneID" id="29672201"/>
<accession>A0A2C9DY79</accession>
<protein>
    <submittedName>
        <fullName evidence="10">Spermidine/putrescine transport system permease</fullName>
    </submittedName>
</protein>
<dbReference type="GO" id="GO:0005886">
    <property type="term" value="C:plasma membrane"/>
    <property type="evidence" value="ECO:0007669"/>
    <property type="project" value="UniProtKB-SubCell"/>
</dbReference>
<feature type="transmembrane region" description="Helical" evidence="8">
    <location>
        <begin position="66"/>
        <end position="95"/>
    </location>
</feature>
<proteinExistence type="inferred from homology"/>
<dbReference type="InterPro" id="IPR051789">
    <property type="entry name" value="Bact_Polyamine_Transport"/>
</dbReference>
<feature type="domain" description="ABC transmembrane type-1" evidence="9">
    <location>
        <begin position="67"/>
        <end position="258"/>
    </location>
</feature>
<keyword evidence="4" id="KW-1003">Cell membrane</keyword>